<feature type="region of interest" description="Disordered" evidence="2">
    <location>
        <begin position="852"/>
        <end position="884"/>
    </location>
</feature>
<feature type="region of interest" description="Disordered" evidence="2">
    <location>
        <begin position="165"/>
        <end position="188"/>
    </location>
</feature>
<feature type="region of interest" description="Disordered" evidence="2">
    <location>
        <begin position="402"/>
        <end position="421"/>
    </location>
</feature>
<feature type="compositionally biased region" description="Acidic residues" evidence="2">
    <location>
        <begin position="858"/>
        <end position="869"/>
    </location>
</feature>
<proteinExistence type="predicted"/>
<feature type="coiled-coil region" evidence="1">
    <location>
        <begin position="200"/>
        <end position="244"/>
    </location>
</feature>
<feature type="compositionally biased region" description="Basic and acidic residues" evidence="2">
    <location>
        <begin position="870"/>
        <end position="880"/>
    </location>
</feature>
<sequence length="896" mass="103058">MSPSTVSKPSTPTPPPRKASPLTASSAAASNTSTATTTSPSFHVSITKSSPSPKDKNVPLENANGGGGGGVSMDGTEPWEHFQHEDNELQNSAASWSPFQSQSQNQLSQMHSLILSHEHHYKSLFEKHERLRMGVYEVLEAGRQETAAEALRRLRDRMLNERAMEAHATDADKQQQQENATSSSTLTQSSFIHEIEQHRIQRESQMRNELNEMAKEQRRLRRTISTLQMEKSQVEKELLQTRDQLQHSFVALKNARTDSEHWKTVLQKKIKKLRMKKKKRKKSTLRSAVGGAKKMQQVNLSELDQLKLQLQMQKETHESELQSLKERYSKRLEKHKTEINSLRLSLTRDFHDSQHTLQKRLEEQHNKELKTKEQLLTKRMHNLKDVYEQKLQQLSSELQQLRREQEERRKEKAAAATSAASAKQHQEIVEILVSPLSARMRKSPQKLADRTIRSPQLKHHDIVSSTTHASPPPSPKLDVPNHSIVLHGLNREQKTELEEKISVLKFKFSKALEQQHEQYKSLRDKYKTFKRQYDKADHQNNDRVKYVRESMKKHYEEEICRLKDEMQLYYESILHDDQNRYEVEVTELKQELRKLLLETEKVKAEYKFQSMIQEQQLRRRNLQIMRSQKLTSQYISNANSLHDTSVYKFVDTSSTGGIFGDDESIAQQPKVEYETVDLGSFDLRNMRHATGDSDSCTSTGAVLSSTTRGEPPASENLTSRWIQSEDTLEPLPHERLFSARNRVDSVAPQDGSSFLVDSEDEDEEEEHDTRHDEDHDEQNDMLAPQSVDEEDENEESGSTVAAQDVILEETTSSIEQFEQSRAGTTVRFQEPLVEEWDDDLVVNQMREIEALAENMPSDNDDEVEGEEEEFPARSELEHDPIIVNAGNASPITSFAC</sequence>
<keyword evidence="1" id="KW-0175">Coiled coil</keyword>
<feature type="coiled-coil region" evidence="1">
    <location>
        <begin position="578"/>
        <end position="605"/>
    </location>
</feature>
<organism evidence="3">
    <name type="scientific">Percolomonas cosmopolitus</name>
    <dbReference type="NCBI Taxonomy" id="63605"/>
    <lineage>
        <taxon>Eukaryota</taxon>
        <taxon>Discoba</taxon>
        <taxon>Heterolobosea</taxon>
        <taxon>Tetramitia</taxon>
        <taxon>Eutetramitia</taxon>
        <taxon>Percolomonadidae</taxon>
        <taxon>Percolomonas</taxon>
    </lineage>
</organism>
<feature type="compositionally biased region" description="Low complexity" evidence="2">
    <location>
        <begin position="1"/>
        <end position="10"/>
    </location>
</feature>
<feature type="compositionally biased region" description="Polar residues" evidence="2">
    <location>
        <begin position="715"/>
        <end position="725"/>
    </location>
</feature>
<feature type="compositionally biased region" description="Polar residues" evidence="2">
    <location>
        <begin position="42"/>
        <end position="52"/>
    </location>
</feature>
<evidence type="ECO:0000313" key="3">
    <source>
        <dbReference type="EMBL" id="CAD9085185.1"/>
    </source>
</evidence>
<evidence type="ECO:0000256" key="1">
    <source>
        <dbReference type="SAM" id="Coils"/>
    </source>
</evidence>
<feature type="compositionally biased region" description="Polar residues" evidence="2">
    <location>
        <begin position="692"/>
        <end position="708"/>
    </location>
</feature>
<protein>
    <submittedName>
        <fullName evidence="3">Uncharacterized protein</fullName>
    </submittedName>
</protein>
<feature type="region of interest" description="Disordered" evidence="2">
    <location>
        <begin position="1"/>
        <end position="78"/>
    </location>
</feature>
<feature type="compositionally biased region" description="Polar residues" evidence="2">
    <location>
        <begin position="176"/>
        <end position="188"/>
    </location>
</feature>
<gene>
    <name evidence="3" type="ORF">PCOS0759_LOCUS8439</name>
</gene>
<feature type="compositionally biased region" description="Acidic residues" evidence="2">
    <location>
        <begin position="757"/>
        <end position="766"/>
    </location>
</feature>
<feature type="coiled-coil region" evidence="1">
    <location>
        <begin position="512"/>
        <end position="539"/>
    </location>
</feature>
<feature type="region of interest" description="Disordered" evidence="2">
    <location>
        <begin position="447"/>
        <end position="479"/>
    </location>
</feature>
<feature type="compositionally biased region" description="Basic and acidic residues" evidence="2">
    <location>
        <begin position="447"/>
        <end position="462"/>
    </location>
</feature>
<dbReference type="EMBL" id="HBGD01010284">
    <property type="protein sequence ID" value="CAD9085185.1"/>
    <property type="molecule type" value="Transcribed_RNA"/>
</dbReference>
<feature type="compositionally biased region" description="Low complexity" evidence="2">
    <location>
        <begin position="19"/>
        <end position="41"/>
    </location>
</feature>
<dbReference type="AlphaFoldDB" id="A0A7S1PIV1"/>
<feature type="region of interest" description="Disordered" evidence="2">
    <location>
        <begin position="740"/>
        <end position="803"/>
    </location>
</feature>
<evidence type="ECO:0000256" key="2">
    <source>
        <dbReference type="SAM" id="MobiDB-lite"/>
    </source>
</evidence>
<reference evidence="3" key="1">
    <citation type="submission" date="2021-01" db="EMBL/GenBank/DDBJ databases">
        <authorList>
            <person name="Corre E."/>
            <person name="Pelletier E."/>
            <person name="Niang G."/>
            <person name="Scheremetjew M."/>
            <person name="Finn R."/>
            <person name="Kale V."/>
            <person name="Holt S."/>
            <person name="Cochrane G."/>
            <person name="Meng A."/>
            <person name="Brown T."/>
            <person name="Cohen L."/>
        </authorList>
    </citation>
    <scope>NUCLEOTIDE SEQUENCE</scope>
    <source>
        <strain evidence="3">WS</strain>
    </source>
</reference>
<feature type="region of interest" description="Disordered" evidence="2">
    <location>
        <begin position="688"/>
        <end position="726"/>
    </location>
</feature>
<feature type="compositionally biased region" description="Basic and acidic residues" evidence="2">
    <location>
        <begin position="402"/>
        <end position="413"/>
    </location>
</feature>
<name>A0A7S1PIV1_9EUKA</name>
<accession>A0A7S1PIV1</accession>
<feature type="compositionally biased region" description="Basic and acidic residues" evidence="2">
    <location>
        <begin position="165"/>
        <end position="175"/>
    </location>
</feature>